<comment type="caution">
    <text evidence="2">The sequence shown here is derived from an EMBL/GenBank/DDBJ whole genome shotgun (WGS) entry which is preliminary data.</text>
</comment>
<proteinExistence type="predicted"/>
<organism evidence="2 3">
    <name type="scientific">Polarella glacialis</name>
    <name type="common">Dinoflagellate</name>
    <dbReference type="NCBI Taxonomy" id="89957"/>
    <lineage>
        <taxon>Eukaryota</taxon>
        <taxon>Sar</taxon>
        <taxon>Alveolata</taxon>
        <taxon>Dinophyceae</taxon>
        <taxon>Suessiales</taxon>
        <taxon>Suessiaceae</taxon>
        <taxon>Polarella</taxon>
    </lineage>
</organism>
<evidence type="ECO:0000256" key="1">
    <source>
        <dbReference type="SAM" id="MobiDB-lite"/>
    </source>
</evidence>
<feature type="region of interest" description="Disordered" evidence="1">
    <location>
        <begin position="152"/>
        <end position="184"/>
    </location>
</feature>
<gene>
    <name evidence="2" type="ORF">PGLA1383_LOCUS5019</name>
</gene>
<feature type="region of interest" description="Disordered" evidence="1">
    <location>
        <begin position="104"/>
        <end position="136"/>
    </location>
</feature>
<accession>A0A813DKK4</accession>
<dbReference type="Proteomes" id="UP000654075">
    <property type="component" value="Unassembled WGS sequence"/>
</dbReference>
<evidence type="ECO:0000313" key="2">
    <source>
        <dbReference type="EMBL" id="CAE8586123.1"/>
    </source>
</evidence>
<name>A0A813DKK4_POLGL</name>
<evidence type="ECO:0000313" key="3">
    <source>
        <dbReference type="Proteomes" id="UP000654075"/>
    </source>
</evidence>
<reference evidence="2" key="1">
    <citation type="submission" date="2021-02" db="EMBL/GenBank/DDBJ databases">
        <authorList>
            <person name="Dougan E. K."/>
            <person name="Rhodes N."/>
            <person name="Thang M."/>
            <person name="Chan C."/>
        </authorList>
    </citation>
    <scope>NUCLEOTIDE SEQUENCE</scope>
</reference>
<dbReference type="EMBL" id="CAJNNV010001914">
    <property type="protein sequence ID" value="CAE8586123.1"/>
    <property type="molecule type" value="Genomic_DNA"/>
</dbReference>
<protein>
    <submittedName>
        <fullName evidence="2">Uncharacterized protein</fullName>
    </submittedName>
</protein>
<dbReference type="AlphaFoldDB" id="A0A813DKK4"/>
<sequence length="184" mass="19115">MARRTNTQRAVCFAAAAAALASVSVPLFAGGGGFLADGAQSRAPAQAALRSRFQADEFQAQFEEEEPVQGASSFASSFRAFGCAAVLAVAVLAQGGVAANAQEREGIPSGNAKGDPNLTLESMLPNPGGKSLLSELNDPTFGKVAYDETPAEKRFKTRKSGKYTQTEAQKAEEAQKAAISGKKQ</sequence>
<keyword evidence="3" id="KW-1185">Reference proteome</keyword>